<keyword evidence="3" id="KW-1185">Reference proteome</keyword>
<reference evidence="2" key="1">
    <citation type="submission" date="2021-03" db="EMBL/GenBank/DDBJ databases">
        <title>Whole genome shotgun sequence of Actinoplanes consettensis NBRC 14913.</title>
        <authorList>
            <person name="Komaki H."/>
            <person name="Tamura T."/>
        </authorList>
    </citation>
    <scope>NUCLEOTIDE SEQUENCE</scope>
    <source>
        <strain evidence="2">NBRC 14913</strain>
    </source>
</reference>
<evidence type="ECO:0000313" key="3">
    <source>
        <dbReference type="Proteomes" id="UP000680865"/>
    </source>
</evidence>
<feature type="region of interest" description="Disordered" evidence="1">
    <location>
        <begin position="52"/>
        <end position="80"/>
    </location>
</feature>
<proteinExistence type="predicted"/>
<dbReference type="AlphaFoldDB" id="A0A919SR22"/>
<sequence length="80" mass="8267">MGDVPALAHALIRNNVAAAAAVGKPRNVVIPPQTCSPGDGFPADPIKMRWPAPGNRTGHLPYTGRDKASRGLTRGGKGLT</sequence>
<gene>
    <name evidence="2" type="ORF">Aco04nite_45680</name>
</gene>
<dbReference type="EMBL" id="BOQP01000024">
    <property type="protein sequence ID" value="GIM75503.1"/>
    <property type="molecule type" value="Genomic_DNA"/>
</dbReference>
<name>A0A919SR22_9ACTN</name>
<accession>A0A919SR22</accession>
<protein>
    <submittedName>
        <fullName evidence="2">Uncharacterized protein</fullName>
    </submittedName>
</protein>
<evidence type="ECO:0000256" key="1">
    <source>
        <dbReference type="SAM" id="MobiDB-lite"/>
    </source>
</evidence>
<organism evidence="2 3">
    <name type="scientific">Winogradskya consettensis</name>
    <dbReference type="NCBI Taxonomy" id="113560"/>
    <lineage>
        <taxon>Bacteria</taxon>
        <taxon>Bacillati</taxon>
        <taxon>Actinomycetota</taxon>
        <taxon>Actinomycetes</taxon>
        <taxon>Micromonosporales</taxon>
        <taxon>Micromonosporaceae</taxon>
        <taxon>Winogradskya</taxon>
    </lineage>
</organism>
<dbReference type="Proteomes" id="UP000680865">
    <property type="component" value="Unassembled WGS sequence"/>
</dbReference>
<evidence type="ECO:0000313" key="2">
    <source>
        <dbReference type="EMBL" id="GIM75503.1"/>
    </source>
</evidence>
<comment type="caution">
    <text evidence="2">The sequence shown here is derived from an EMBL/GenBank/DDBJ whole genome shotgun (WGS) entry which is preliminary data.</text>
</comment>